<evidence type="ECO:0000313" key="1">
    <source>
        <dbReference type="EMBL" id="CAG8759427.1"/>
    </source>
</evidence>
<accession>A0A9N9NUY7</accession>
<reference evidence="1" key="1">
    <citation type="submission" date="2021-06" db="EMBL/GenBank/DDBJ databases">
        <authorList>
            <person name="Kallberg Y."/>
            <person name="Tangrot J."/>
            <person name="Rosling A."/>
        </authorList>
    </citation>
    <scope>NUCLEOTIDE SEQUENCE</scope>
    <source>
        <strain evidence="1">MA453B</strain>
    </source>
</reference>
<dbReference type="Proteomes" id="UP000789405">
    <property type="component" value="Unassembled WGS sequence"/>
</dbReference>
<comment type="caution">
    <text evidence="1">The sequence shown here is derived from an EMBL/GenBank/DDBJ whole genome shotgun (WGS) entry which is preliminary data.</text>
</comment>
<proteinExistence type="predicted"/>
<keyword evidence="2" id="KW-1185">Reference proteome</keyword>
<name>A0A9N9NUY7_9GLOM</name>
<sequence>HDKLLKSALSKIRKNTRFDLSKYRNTSELIFKNLDKILIPSQNKQSLYKNTLDSSNLEVKKIKLSAAALKNEEIILANLEKRRILISLDKEFQVNYS</sequence>
<evidence type="ECO:0000313" key="2">
    <source>
        <dbReference type="Proteomes" id="UP000789405"/>
    </source>
</evidence>
<feature type="non-terminal residue" evidence="1">
    <location>
        <position position="97"/>
    </location>
</feature>
<protein>
    <submittedName>
        <fullName evidence="1">28653_t:CDS:1</fullName>
    </submittedName>
</protein>
<organism evidence="1 2">
    <name type="scientific">Dentiscutata erythropus</name>
    <dbReference type="NCBI Taxonomy" id="1348616"/>
    <lineage>
        <taxon>Eukaryota</taxon>
        <taxon>Fungi</taxon>
        <taxon>Fungi incertae sedis</taxon>
        <taxon>Mucoromycota</taxon>
        <taxon>Glomeromycotina</taxon>
        <taxon>Glomeromycetes</taxon>
        <taxon>Diversisporales</taxon>
        <taxon>Gigasporaceae</taxon>
        <taxon>Dentiscutata</taxon>
    </lineage>
</organism>
<gene>
    <name evidence="1" type="ORF">DERYTH_LOCUS17674</name>
</gene>
<dbReference type="EMBL" id="CAJVPY010016917">
    <property type="protein sequence ID" value="CAG8759427.1"/>
    <property type="molecule type" value="Genomic_DNA"/>
</dbReference>
<dbReference type="AlphaFoldDB" id="A0A9N9NUY7"/>